<comment type="caution">
    <text evidence="2">The sequence shown here is derived from an EMBL/GenBank/DDBJ whole genome shotgun (WGS) entry which is preliminary data.</text>
</comment>
<dbReference type="Proteomes" id="UP000030418">
    <property type="component" value="Unassembled WGS sequence"/>
</dbReference>
<feature type="non-terminal residue" evidence="2">
    <location>
        <position position="1"/>
    </location>
</feature>
<reference evidence="2 3" key="1">
    <citation type="submission" date="2014-08" db="EMBL/GenBank/DDBJ databases">
        <title>Chaperone-usher fimbriae in a diverse selection of Gallibacterium genomes.</title>
        <authorList>
            <person name="Kudirkiene E."/>
            <person name="Bager R.J."/>
            <person name="Johnson T.J."/>
            <person name="Bojesen A.M."/>
        </authorList>
    </citation>
    <scope>NUCLEOTIDE SEQUENCE [LARGE SCALE GENOMIC DNA]</scope>
    <source>
        <strain evidence="2 3">CCM5976</strain>
    </source>
</reference>
<feature type="domain" description="Type III restriction enzyme C-terminal endonuclease" evidence="1">
    <location>
        <begin position="10"/>
        <end position="118"/>
    </location>
</feature>
<proteinExistence type="predicted"/>
<evidence type="ECO:0000313" key="2">
    <source>
        <dbReference type="EMBL" id="KGQ32041.1"/>
    </source>
</evidence>
<keyword evidence="3" id="KW-1185">Reference proteome</keyword>
<evidence type="ECO:0000259" key="1">
    <source>
        <dbReference type="Pfam" id="PF19778"/>
    </source>
</evidence>
<name>A0A0A2XI49_9PAST</name>
<dbReference type="Pfam" id="PF19778">
    <property type="entry name" value="RE_endonuc"/>
    <property type="match status" value="1"/>
</dbReference>
<evidence type="ECO:0000313" key="3">
    <source>
        <dbReference type="Proteomes" id="UP000030418"/>
    </source>
</evidence>
<protein>
    <recommendedName>
        <fullName evidence="1">Type III restriction enzyme C-terminal endonuclease domain-containing protein</fullName>
    </recommendedName>
</protein>
<gene>
    <name evidence="2" type="ORF">P375_06525</name>
</gene>
<dbReference type="InterPro" id="IPR045572">
    <property type="entry name" value="RE_endonuc_C"/>
</dbReference>
<dbReference type="AlphaFoldDB" id="A0A0A2XI49"/>
<sequence>QLLGCRSDQNYIPLDSQTEYQFAKDCETSEEVEFYFKLPEKFKIPTPLGHYNPDWAVVFKGENKIYFVAETKNTGEGIQRGVAEEKLRESEQMKIAYARKNFDYLQTENSDLAYCVVEKVVELSEKL</sequence>
<accession>A0A0A2XI49</accession>
<dbReference type="GO" id="GO:0015668">
    <property type="term" value="F:type III site-specific deoxyribonuclease activity"/>
    <property type="evidence" value="ECO:0007669"/>
    <property type="project" value="InterPro"/>
</dbReference>
<organism evidence="2 3">
    <name type="scientific">Gallibacterium genomosp. 2</name>
    <dbReference type="NCBI Taxonomy" id="155517"/>
    <lineage>
        <taxon>Bacteria</taxon>
        <taxon>Pseudomonadati</taxon>
        <taxon>Pseudomonadota</taxon>
        <taxon>Gammaproteobacteria</taxon>
        <taxon>Pasteurellales</taxon>
        <taxon>Pasteurellaceae</taxon>
        <taxon>Gallibacterium</taxon>
    </lineage>
</organism>
<dbReference type="EMBL" id="JPXY01000026">
    <property type="protein sequence ID" value="KGQ32041.1"/>
    <property type="molecule type" value="Genomic_DNA"/>
</dbReference>